<name>A0AAW0CG21_9AGAR</name>
<keyword evidence="2" id="KW-1185">Reference proteome</keyword>
<accession>A0AAW0CG21</accession>
<dbReference type="EMBL" id="JAWWNJ010000018">
    <property type="protein sequence ID" value="KAK7036950.1"/>
    <property type="molecule type" value="Genomic_DNA"/>
</dbReference>
<protein>
    <submittedName>
        <fullName evidence="1">Uncharacterized protein</fullName>
    </submittedName>
</protein>
<evidence type="ECO:0000313" key="1">
    <source>
        <dbReference type="EMBL" id="KAK7036950.1"/>
    </source>
</evidence>
<reference evidence="1 2" key="1">
    <citation type="journal article" date="2024" name="J Genomics">
        <title>Draft genome sequencing and assembly of Favolaschia claudopus CIRM-BRFM 2984 isolated from oak limbs.</title>
        <authorList>
            <person name="Navarro D."/>
            <person name="Drula E."/>
            <person name="Chaduli D."/>
            <person name="Cazenave R."/>
            <person name="Ahrendt S."/>
            <person name="Wang J."/>
            <person name="Lipzen A."/>
            <person name="Daum C."/>
            <person name="Barry K."/>
            <person name="Grigoriev I.V."/>
            <person name="Favel A."/>
            <person name="Rosso M.N."/>
            <person name="Martin F."/>
        </authorList>
    </citation>
    <scope>NUCLEOTIDE SEQUENCE [LARGE SCALE GENOMIC DNA]</scope>
    <source>
        <strain evidence="1 2">CIRM-BRFM 2984</strain>
    </source>
</reference>
<dbReference type="AlphaFoldDB" id="A0AAW0CG21"/>
<gene>
    <name evidence="1" type="ORF">R3P38DRAFT_3182959</name>
</gene>
<comment type="caution">
    <text evidence="1">The sequence shown here is derived from an EMBL/GenBank/DDBJ whole genome shotgun (WGS) entry which is preliminary data.</text>
</comment>
<dbReference type="Proteomes" id="UP001362999">
    <property type="component" value="Unassembled WGS sequence"/>
</dbReference>
<sequence>MACVDPHLVSAVDIIIDVDDAALGMSEKAQRSFLRRLLVVGRYSMYSESAAALIDPVLGQG</sequence>
<evidence type="ECO:0000313" key="2">
    <source>
        <dbReference type="Proteomes" id="UP001362999"/>
    </source>
</evidence>
<organism evidence="1 2">
    <name type="scientific">Favolaschia claudopus</name>
    <dbReference type="NCBI Taxonomy" id="2862362"/>
    <lineage>
        <taxon>Eukaryota</taxon>
        <taxon>Fungi</taxon>
        <taxon>Dikarya</taxon>
        <taxon>Basidiomycota</taxon>
        <taxon>Agaricomycotina</taxon>
        <taxon>Agaricomycetes</taxon>
        <taxon>Agaricomycetidae</taxon>
        <taxon>Agaricales</taxon>
        <taxon>Marasmiineae</taxon>
        <taxon>Mycenaceae</taxon>
        <taxon>Favolaschia</taxon>
    </lineage>
</organism>
<proteinExistence type="predicted"/>